<dbReference type="Pfam" id="PF00990">
    <property type="entry name" value="GGDEF"/>
    <property type="match status" value="1"/>
</dbReference>
<gene>
    <name evidence="5" type="ORF">SAMN02745775_102328</name>
</gene>
<dbReference type="PANTHER" id="PTHR44757:SF2">
    <property type="entry name" value="BIOFILM ARCHITECTURE MAINTENANCE PROTEIN MBAA"/>
    <property type="match status" value="1"/>
</dbReference>
<feature type="domain" description="EAL" evidence="3">
    <location>
        <begin position="383"/>
        <end position="633"/>
    </location>
</feature>
<dbReference type="NCBIfam" id="TIGR00254">
    <property type="entry name" value="GGDEF"/>
    <property type="match status" value="1"/>
</dbReference>
<feature type="transmembrane region" description="Helical" evidence="2">
    <location>
        <begin position="173"/>
        <end position="194"/>
    </location>
</feature>
<dbReference type="CDD" id="cd01948">
    <property type="entry name" value="EAL"/>
    <property type="match status" value="1"/>
</dbReference>
<feature type="domain" description="GGDEF" evidence="4">
    <location>
        <begin position="240"/>
        <end position="374"/>
    </location>
</feature>
<sequence>MNINAPRNPWFINAAHHGRMARNARPASIVPSPPPPLAALLALLALLVTALALLASSAITDRLLRADAQARVEGWGADLLRRSPELAAMLRGGSVSESGLVTLEAIRAGGDILQLRLLGADGRVLVSDGAPDLANAVVTTRVALRDATGRAGTLEVVLDQAPRRALFRDAVRLAEGSIAMFGGAAFALLVWLALRRQRESSAEAQAQFLRRHDATTGLATHAEFRERLDAALAMAREQGWQVGVQVIDLRRFREVNETHGHAAGDIVLSLIATRLRGAVRREDAVARLAGDRFAVVQSVLHEPAAAARLADRLADTIANPFALPDGLSITIAADIGLAIAPHDGEDAETLLDRAEKALATARAEPDATIRSFEPAIDAEARRQRELERDLRAAIADGALTLHYQPQYRLRDHALVGFEALLRWHHPERGMIPPGDFIPLAERSGLIIPLGAWVLRAACAEAARWPAPVRVAVNLSPAQFRHGGLVGTIADALATHGLPGHLLELEVTESLLQRDAAETERLLRAIRGLGVSIAMDDFGTGWSSLAHLWRFPFSKLKIDRAFIRDLGHDPRLSAIVATIVGLGRILGMTVVAEGVETDEQARLLAQEGCDQVQGWLYGRAMPAEEARALIAAQSDANQRKVA</sequence>
<dbReference type="PROSITE" id="PS50887">
    <property type="entry name" value="GGDEF"/>
    <property type="match status" value="1"/>
</dbReference>
<keyword evidence="1" id="KW-0175">Coiled coil</keyword>
<evidence type="ECO:0000313" key="5">
    <source>
        <dbReference type="EMBL" id="SFK40849.1"/>
    </source>
</evidence>
<dbReference type="InterPro" id="IPR035919">
    <property type="entry name" value="EAL_sf"/>
</dbReference>
<evidence type="ECO:0000256" key="2">
    <source>
        <dbReference type="SAM" id="Phobius"/>
    </source>
</evidence>
<dbReference type="SUPFAM" id="SSF141868">
    <property type="entry name" value="EAL domain-like"/>
    <property type="match status" value="1"/>
</dbReference>
<dbReference type="SUPFAM" id="SSF55073">
    <property type="entry name" value="Nucleotide cyclase"/>
    <property type="match status" value="1"/>
</dbReference>
<evidence type="ECO:0000259" key="3">
    <source>
        <dbReference type="PROSITE" id="PS50883"/>
    </source>
</evidence>
<evidence type="ECO:0000259" key="4">
    <source>
        <dbReference type="PROSITE" id="PS50887"/>
    </source>
</evidence>
<dbReference type="PANTHER" id="PTHR44757">
    <property type="entry name" value="DIGUANYLATE CYCLASE DGCP"/>
    <property type="match status" value="1"/>
</dbReference>
<dbReference type="Gene3D" id="3.20.20.450">
    <property type="entry name" value="EAL domain"/>
    <property type="match status" value="1"/>
</dbReference>
<reference evidence="5 6" key="1">
    <citation type="submission" date="2016-10" db="EMBL/GenBank/DDBJ databases">
        <authorList>
            <person name="de Groot N.N."/>
        </authorList>
    </citation>
    <scope>NUCLEOTIDE SEQUENCE [LARGE SCALE GENOMIC DNA]</scope>
    <source>
        <strain evidence="5 6">DSM 19981</strain>
    </source>
</reference>
<dbReference type="InterPro" id="IPR052155">
    <property type="entry name" value="Biofilm_reg_signaling"/>
</dbReference>
<keyword evidence="2" id="KW-1133">Transmembrane helix</keyword>
<dbReference type="AlphaFoldDB" id="A0A1I3ZB93"/>
<dbReference type="InterPro" id="IPR001633">
    <property type="entry name" value="EAL_dom"/>
</dbReference>
<dbReference type="Pfam" id="PF00563">
    <property type="entry name" value="EAL"/>
    <property type="match status" value="1"/>
</dbReference>
<evidence type="ECO:0000313" key="6">
    <source>
        <dbReference type="Proteomes" id="UP000199473"/>
    </source>
</evidence>
<dbReference type="EMBL" id="FOSQ01000002">
    <property type="protein sequence ID" value="SFK40849.1"/>
    <property type="molecule type" value="Genomic_DNA"/>
</dbReference>
<dbReference type="PROSITE" id="PS50883">
    <property type="entry name" value="EAL"/>
    <property type="match status" value="1"/>
</dbReference>
<dbReference type="InterPro" id="IPR029787">
    <property type="entry name" value="Nucleotide_cyclase"/>
</dbReference>
<feature type="coiled-coil region" evidence="1">
    <location>
        <begin position="344"/>
        <end position="396"/>
    </location>
</feature>
<accession>A0A1I3ZB93</accession>
<proteinExistence type="predicted"/>
<dbReference type="SMART" id="SM00267">
    <property type="entry name" value="GGDEF"/>
    <property type="match status" value="1"/>
</dbReference>
<dbReference type="CDD" id="cd01949">
    <property type="entry name" value="GGDEF"/>
    <property type="match status" value="1"/>
</dbReference>
<keyword evidence="2" id="KW-0472">Membrane</keyword>
<dbReference type="InterPro" id="IPR043128">
    <property type="entry name" value="Rev_trsase/Diguanyl_cyclase"/>
</dbReference>
<evidence type="ECO:0000256" key="1">
    <source>
        <dbReference type="SAM" id="Coils"/>
    </source>
</evidence>
<keyword evidence="2" id="KW-0812">Transmembrane</keyword>
<dbReference type="Gene3D" id="3.30.70.270">
    <property type="match status" value="1"/>
</dbReference>
<protein>
    <submittedName>
        <fullName evidence="5">Diguanylate cyclase (GGDEF) domain-containing protein</fullName>
    </submittedName>
</protein>
<name>A0A1I3ZB93_9PROT</name>
<dbReference type="Proteomes" id="UP000199473">
    <property type="component" value="Unassembled WGS sequence"/>
</dbReference>
<keyword evidence="6" id="KW-1185">Reference proteome</keyword>
<feature type="transmembrane region" description="Helical" evidence="2">
    <location>
        <begin position="37"/>
        <end position="55"/>
    </location>
</feature>
<organism evidence="5 6">
    <name type="scientific">Falsiroseomonas stagni DSM 19981</name>
    <dbReference type="NCBI Taxonomy" id="1123062"/>
    <lineage>
        <taxon>Bacteria</taxon>
        <taxon>Pseudomonadati</taxon>
        <taxon>Pseudomonadota</taxon>
        <taxon>Alphaproteobacteria</taxon>
        <taxon>Acetobacterales</taxon>
        <taxon>Roseomonadaceae</taxon>
        <taxon>Falsiroseomonas</taxon>
    </lineage>
</organism>
<dbReference type="SMART" id="SM00052">
    <property type="entry name" value="EAL"/>
    <property type="match status" value="1"/>
</dbReference>
<dbReference type="InterPro" id="IPR000160">
    <property type="entry name" value="GGDEF_dom"/>
</dbReference>
<dbReference type="STRING" id="1123062.SAMN02745775_102328"/>